<keyword evidence="3" id="KW-1185">Reference proteome</keyword>
<sequence length="231" mass="25705">MTANIPEGMKVRLKDAYDAIADKYNAVFTKPDDPVRINYLDILLSHLKPDVEGPVKILELGCGAGVPATRHLLDIKGPLVHVTGNDLSTSQLELARSNLSGYEDRLTLVEGDMLALSFPDRSFDAVTGFYSIIHLPRDEQTQLVQKITGWLKPGGLLLANFAVQDSEATILEKWLDEEKGWMYWSSWGEAGSVQMLEEAGFEILFRETKQITGDANFVWLLAQQKRALQAA</sequence>
<name>A0A9W8ZAQ5_9PLEO</name>
<comment type="caution">
    <text evidence="2">The sequence shown here is derived from an EMBL/GenBank/DDBJ whole genome shotgun (WGS) entry which is preliminary data.</text>
</comment>
<dbReference type="InterPro" id="IPR050447">
    <property type="entry name" value="Erg6_SMT_methyltransf"/>
</dbReference>
<dbReference type="AlphaFoldDB" id="A0A9W8ZAQ5"/>
<dbReference type="Proteomes" id="UP001140510">
    <property type="component" value="Unassembled WGS sequence"/>
</dbReference>
<reference evidence="2" key="1">
    <citation type="submission" date="2022-10" db="EMBL/GenBank/DDBJ databases">
        <title>Tapping the CABI collections for fungal endophytes: first genome assemblies for Collariella, Neodidymelliopsis, Ascochyta clinopodiicola, Didymella pomorum, Didymosphaeria variabile, Neocosmospora piperis and Neocucurbitaria cava.</title>
        <authorList>
            <person name="Hill R."/>
        </authorList>
    </citation>
    <scope>NUCLEOTIDE SEQUENCE</scope>
    <source>
        <strain evidence="2">IMI 355091</strain>
    </source>
</reference>
<feature type="domain" description="Methyltransferase" evidence="1">
    <location>
        <begin position="57"/>
        <end position="155"/>
    </location>
</feature>
<proteinExistence type="predicted"/>
<evidence type="ECO:0000313" key="2">
    <source>
        <dbReference type="EMBL" id="KAJ4403387.1"/>
    </source>
</evidence>
<dbReference type="CDD" id="cd02440">
    <property type="entry name" value="AdoMet_MTases"/>
    <property type="match status" value="1"/>
</dbReference>
<gene>
    <name evidence="2" type="ORF">N0V91_006618</name>
</gene>
<evidence type="ECO:0000313" key="3">
    <source>
        <dbReference type="Proteomes" id="UP001140510"/>
    </source>
</evidence>
<organism evidence="2 3">
    <name type="scientific">Didymella pomorum</name>
    <dbReference type="NCBI Taxonomy" id="749634"/>
    <lineage>
        <taxon>Eukaryota</taxon>
        <taxon>Fungi</taxon>
        <taxon>Dikarya</taxon>
        <taxon>Ascomycota</taxon>
        <taxon>Pezizomycotina</taxon>
        <taxon>Dothideomycetes</taxon>
        <taxon>Pleosporomycetidae</taxon>
        <taxon>Pleosporales</taxon>
        <taxon>Pleosporineae</taxon>
        <taxon>Didymellaceae</taxon>
        <taxon>Didymella</taxon>
    </lineage>
</organism>
<dbReference type="OrthoDB" id="540004at2759"/>
<dbReference type="Pfam" id="PF13649">
    <property type="entry name" value="Methyltransf_25"/>
    <property type="match status" value="1"/>
</dbReference>
<evidence type="ECO:0000259" key="1">
    <source>
        <dbReference type="Pfam" id="PF13649"/>
    </source>
</evidence>
<dbReference type="InterPro" id="IPR029063">
    <property type="entry name" value="SAM-dependent_MTases_sf"/>
</dbReference>
<dbReference type="EMBL" id="JAPEVA010000052">
    <property type="protein sequence ID" value="KAJ4403387.1"/>
    <property type="molecule type" value="Genomic_DNA"/>
</dbReference>
<dbReference type="SUPFAM" id="SSF53335">
    <property type="entry name" value="S-adenosyl-L-methionine-dependent methyltransferases"/>
    <property type="match status" value="1"/>
</dbReference>
<dbReference type="Gene3D" id="3.40.50.150">
    <property type="entry name" value="Vaccinia Virus protein VP39"/>
    <property type="match status" value="1"/>
</dbReference>
<accession>A0A9W8ZAQ5</accession>
<dbReference type="PANTHER" id="PTHR44068">
    <property type="entry name" value="ZGC:194242"/>
    <property type="match status" value="1"/>
</dbReference>
<protein>
    <recommendedName>
        <fullName evidence="1">Methyltransferase domain-containing protein</fullName>
    </recommendedName>
</protein>
<dbReference type="InterPro" id="IPR041698">
    <property type="entry name" value="Methyltransf_25"/>
</dbReference>
<dbReference type="PANTHER" id="PTHR44068:SF11">
    <property type="entry name" value="GERANYL DIPHOSPHATE 2-C-METHYLTRANSFERASE"/>
    <property type="match status" value="1"/>
</dbReference>